<evidence type="ECO:0000313" key="2">
    <source>
        <dbReference type="Proteomes" id="UP000092695"/>
    </source>
</evidence>
<dbReference type="InterPro" id="IPR006448">
    <property type="entry name" value="Phage_term_ssu_P27"/>
</dbReference>
<dbReference type="KEGG" id="woc:BA177_06150"/>
<dbReference type="Proteomes" id="UP000092695">
    <property type="component" value="Chromosome"/>
</dbReference>
<name>A0A193LEF3_9GAMM</name>
<dbReference type="RefSeq" id="WP_068614237.1">
    <property type="nucleotide sequence ID" value="NZ_CP016268.1"/>
</dbReference>
<proteinExistence type="predicted"/>
<dbReference type="Pfam" id="PF05119">
    <property type="entry name" value="Terminase_4"/>
    <property type="match status" value="1"/>
</dbReference>
<accession>A0A193LEF3</accession>
<sequence length="118" mass="13092">MKNSETAKSDTLPATLTDEAASWWAKLVDEYAIDDDAGRLLLQTALEAFDLMRTCQQSVREDGAKVKDRFGQFKAHPLLATERDARSQMLAALKQLNLDIEPLRDSRGRPPGTFRGGA</sequence>
<dbReference type="EMBL" id="CP016268">
    <property type="protein sequence ID" value="ANO50843.1"/>
    <property type="molecule type" value="Genomic_DNA"/>
</dbReference>
<keyword evidence="2" id="KW-1185">Reference proteome</keyword>
<evidence type="ECO:0008006" key="3">
    <source>
        <dbReference type="Google" id="ProtNLM"/>
    </source>
</evidence>
<protein>
    <recommendedName>
        <fullName evidence="3">Terminase</fullName>
    </recommendedName>
</protein>
<organism evidence="1 2">
    <name type="scientific">Woeseia oceani</name>
    <dbReference type="NCBI Taxonomy" id="1548547"/>
    <lineage>
        <taxon>Bacteria</taxon>
        <taxon>Pseudomonadati</taxon>
        <taxon>Pseudomonadota</taxon>
        <taxon>Gammaproteobacteria</taxon>
        <taxon>Woeseiales</taxon>
        <taxon>Woeseiaceae</taxon>
        <taxon>Woeseia</taxon>
    </lineage>
</organism>
<gene>
    <name evidence="1" type="ORF">BA177_06150</name>
</gene>
<dbReference type="STRING" id="1548547.BA177_06150"/>
<reference evidence="1 2" key="1">
    <citation type="submission" date="2016-06" db="EMBL/GenBank/DDBJ databases">
        <title>Complete genome sequence of a deep-branching marine Gamma Proteobacterium Woeseia oceani type strain XK5.</title>
        <authorList>
            <person name="Mu D."/>
            <person name="Du Z."/>
        </authorList>
    </citation>
    <scope>NUCLEOTIDE SEQUENCE [LARGE SCALE GENOMIC DNA]</scope>
    <source>
        <strain evidence="1 2">XK5</strain>
    </source>
</reference>
<dbReference type="AlphaFoldDB" id="A0A193LEF3"/>
<evidence type="ECO:0000313" key="1">
    <source>
        <dbReference type="EMBL" id="ANO50843.1"/>
    </source>
</evidence>